<keyword evidence="2 5" id="KW-0436">Ligase</keyword>
<evidence type="ECO:0000256" key="1">
    <source>
        <dbReference type="ARBA" id="ARBA00006432"/>
    </source>
</evidence>
<dbReference type="Gene3D" id="3.40.50.12780">
    <property type="entry name" value="N-terminal domain of ligase-like"/>
    <property type="match status" value="1"/>
</dbReference>
<dbReference type="Pfam" id="PF00501">
    <property type="entry name" value="AMP-binding"/>
    <property type="match status" value="1"/>
</dbReference>
<gene>
    <name evidence="5" type="ORF">TBH_C0616</name>
</gene>
<evidence type="ECO:0000259" key="3">
    <source>
        <dbReference type="Pfam" id="PF00501"/>
    </source>
</evidence>
<dbReference type="SUPFAM" id="SSF56801">
    <property type="entry name" value="Acetyl-CoA synthetase-like"/>
    <property type="match status" value="1"/>
</dbReference>
<dbReference type="Proteomes" id="UP000031631">
    <property type="component" value="Chromosome"/>
</dbReference>
<evidence type="ECO:0000256" key="2">
    <source>
        <dbReference type="ARBA" id="ARBA00022598"/>
    </source>
</evidence>
<dbReference type="InterPro" id="IPR020845">
    <property type="entry name" value="AMP-binding_CS"/>
</dbReference>
<accession>A0A7U6JGE5</accession>
<organism evidence="5 6">
    <name type="scientific">Thiolapillus brandeum</name>
    <dbReference type="NCBI Taxonomy" id="1076588"/>
    <lineage>
        <taxon>Bacteria</taxon>
        <taxon>Pseudomonadati</taxon>
        <taxon>Pseudomonadota</taxon>
        <taxon>Gammaproteobacteria</taxon>
        <taxon>Chromatiales</taxon>
        <taxon>Sedimenticolaceae</taxon>
        <taxon>Thiolapillus</taxon>
    </lineage>
</organism>
<dbReference type="RefSeq" id="WP_052469834.1">
    <property type="nucleotide sequence ID" value="NZ_AP012273.1"/>
</dbReference>
<dbReference type="GO" id="GO:0008756">
    <property type="term" value="F:o-succinylbenzoate-CoA ligase activity"/>
    <property type="evidence" value="ECO:0007669"/>
    <property type="project" value="UniProtKB-EC"/>
</dbReference>
<dbReference type="InterPro" id="IPR045851">
    <property type="entry name" value="AMP-bd_C_sf"/>
</dbReference>
<name>A0A7U6JGE5_9GAMM</name>
<dbReference type="EMBL" id="AP012273">
    <property type="protein sequence ID" value="BAO43554.1"/>
    <property type="molecule type" value="Genomic_DNA"/>
</dbReference>
<sequence>MIPPEAGFRLIHQSQCYTAEDFSRLQEPLRHCLQALGLKPGMTLVCRFRDRFLYAQLLFLLPRMGCLFLPLDPDLPSAISGKLLNAAGEHILLQDGAALRNPDHKCHGSVAEQPLESGAPCLLLATSGTTGRPRLVELTGDALQHSARAACDFLQLEQGDRWLACLPLHHIGGLSVLLRCAWRGATAVLADGFSPRHVLQQLYEYRITHVSLVPTMLYRLLEQKTRPPDSLRVVLLGGASSSQSLVDEAMQKDWPVCPSYGLTEAASQVATVYPPKPGWQEGEAGMPLPHMELEVQEQTGAIRIRGPSVACCYRQETGARFPLLDADDWLDTGDVGWLDDASGLHVVGRRDDMLISGGENIHPAIVEGVFSECPGVGQVAVTALNDACWGDALVLLYQGTALPETVKRWARERLRAGFLPRYMLPVDELPRNALGKLLRSELKQIARERLQSVKA</sequence>
<dbReference type="Pfam" id="PF13193">
    <property type="entry name" value="AMP-binding_C"/>
    <property type="match status" value="1"/>
</dbReference>
<dbReference type="GO" id="GO:0031956">
    <property type="term" value="F:medium-chain fatty acid-CoA ligase activity"/>
    <property type="evidence" value="ECO:0007669"/>
    <property type="project" value="TreeGrafter"/>
</dbReference>
<dbReference type="InterPro" id="IPR042099">
    <property type="entry name" value="ANL_N_sf"/>
</dbReference>
<dbReference type="OrthoDB" id="9803968at2"/>
<dbReference type="GO" id="GO:0006631">
    <property type="term" value="P:fatty acid metabolic process"/>
    <property type="evidence" value="ECO:0007669"/>
    <property type="project" value="TreeGrafter"/>
</dbReference>
<dbReference type="InterPro" id="IPR025110">
    <property type="entry name" value="AMP-bd_C"/>
</dbReference>
<dbReference type="PROSITE" id="PS00455">
    <property type="entry name" value="AMP_BINDING"/>
    <property type="match status" value="1"/>
</dbReference>
<dbReference type="PANTHER" id="PTHR43201:SF5">
    <property type="entry name" value="MEDIUM-CHAIN ACYL-COA LIGASE ACSF2, MITOCHONDRIAL"/>
    <property type="match status" value="1"/>
</dbReference>
<dbReference type="InterPro" id="IPR000873">
    <property type="entry name" value="AMP-dep_synth/lig_dom"/>
</dbReference>
<dbReference type="EC" id="6.2.1.26" evidence="5"/>
<reference evidence="5 6" key="1">
    <citation type="journal article" date="2014" name="PLoS ONE">
        <title>Physiological and genomic features of a novel sulfur-oxidizing gammaproteobacterium belonging to a previously uncultivated symbiotic lineage isolated from a hydrothermal vent.</title>
        <authorList>
            <person name="Nunoura T."/>
            <person name="Takaki Y."/>
            <person name="Kazama H."/>
            <person name="Kakuta J."/>
            <person name="Shimamura S."/>
            <person name="Makita H."/>
            <person name="Hirai M."/>
            <person name="Miyazaki M."/>
            <person name="Takai K."/>
        </authorList>
    </citation>
    <scope>NUCLEOTIDE SEQUENCE [LARGE SCALE GENOMIC DNA]</scope>
    <source>
        <strain evidence="5 6">Hiromi1</strain>
    </source>
</reference>
<dbReference type="KEGG" id="tbn:TBH_C0616"/>
<dbReference type="PANTHER" id="PTHR43201">
    <property type="entry name" value="ACYL-COA SYNTHETASE"/>
    <property type="match status" value="1"/>
</dbReference>
<keyword evidence="6" id="KW-1185">Reference proteome</keyword>
<feature type="domain" description="AMP-binding enzyme C-terminal" evidence="4">
    <location>
        <begin position="366"/>
        <end position="436"/>
    </location>
</feature>
<evidence type="ECO:0000259" key="4">
    <source>
        <dbReference type="Pfam" id="PF13193"/>
    </source>
</evidence>
<evidence type="ECO:0000313" key="5">
    <source>
        <dbReference type="EMBL" id="BAO43554.1"/>
    </source>
</evidence>
<comment type="similarity">
    <text evidence="1">Belongs to the ATP-dependent AMP-binding enzyme family.</text>
</comment>
<protein>
    <submittedName>
        <fullName evidence="5">O-succinylbenzoic acid--CoA ligase</fullName>
        <ecNumber evidence="5">6.2.1.26</ecNumber>
    </submittedName>
</protein>
<dbReference type="AlphaFoldDB" id="A0A7U6JGE5"/>
<evidence type="ECO:0000313" key="6">
    <source>
        <dbReference type="Proteomes" id="UP000031631"/>
    </source>
</evidence>
<feature type="domain" description="AMP-dependent synthetase/ligase" evidence="3">
    <location>
        <begin position="17"/>
        <end position="313"/>
    </location>
</feature>
<dbReference type="Gene3D" id="3.30.300.30">
    <property type="match status" value="1"/>
</dbReference>
<proteinExistence type="inferred from homology"/>